<evidence type="ECO:0000256" key="1">
    <source>
        <dbReference type="SAM" id="SignalP"/>
    </source>
</evidence>
<keyword evidence="1" id="KW-0732">Signal</keyword>
<accession>A0ABP9URW8</accession>
<dbReference type="SMART" id="SM00710">
    <property type="entry name" value="PbH1"/>
    <property type="match status" value="17"/>
</dbReference>
<dbReference type="InterPro" id="IPR059226">
    <property type="entry name" value="Choice_anch_Q_dom"/>
</dbReference>
<feature type="chain" id="PRO_5047280660" description="Extracellular nuclease" evidence="1">
    <location>
        <begin position="35"/>
        <end position="1377"/>
    </location>
</feature>
<evidence type="ECO:0000313" key="3">
    <source>
        <dbReference type="Proteomes" id="UP001476282"/>
    </source>
</evidence>
<dbReference type="PANTHER" id="PTHR34720:SF9">
    <property type="entry name" value="BLR4714 PROTEIN"/>
    <property type="match status" value="1"/>
</dbReference>
<dbReference type="SUPFAM" id="SSF51126">
    <property type="entry name" value="Pectin lyase-like"/>
    <property type="match status" value="6"/>
</dbReference>
<dbReference type="InterPro" id="IPR011050">
    <property type="entry name" value="Pectin_lyase_fold/virulence"/>
</dbReference>
<protein>
    <recommendedName>
        <fullName evidence="4">Extracellular nuclease</fullName>
    </recommendedName>
</protein>
<dbReference type="InterPro" id="IPR012334">
    <property type="entry name" value="Pectin_lyas_fold"/>
</dbReference>
<comment type="caution">
    <text evidence="2">The sequence shown here is derived from an EMBL/GenBank/DDBJ whole genome shotgun (WGS) entry which is preliminary data.</text>
</comment>
<feature type="signal peptide" evidence="1">
    <location>
        <begin position="1"/>
        <end position="34"/>
    </location>
</feature>
<dbReference type="Gene3D" id="2.160.20.10">
    <property type="entry name" value="Single-stranded right-handed beta-helix, Pectin lyase-like"/>
    <property type="match status" value="1"/>
</dbReference>
<dbReference type="RefSeq" id="WP_353568381.1">
    <property type="nucleotide sequence ID" value="NZ_BAABRI010000023.1"/>
</dbReference>
<evidence type="ECO:0008006" key="4">
    <source>
        <dbReference type="Google" id="ProtNLM"/>
    </source>
</evidence>
<reference evidence="2 3" key="1">
    <citation type="submission" date="2024-02" db="EMBL/GenBank/DDBJ databases">
        <title>Haloferula sargassicola NBRC 104335.</title>
        <authorList>
            <person name="Ichikawa N."/>
            <person name="Katano-Makiyama Y."/>
            <person name="Hidaka K."/>
        </authorList>
    </citation>
    <scope>NUCLEOTIDE SEQUENCE [LARGE SCALE GENOMIC DNA]</scope>
    <source>
        <strain evidence="2 3">NBRC 104335</strain>
    </source>
</reference>
<keyword evidence="3" id="KW-1185">Reference proteome</keyword>
<proteinExistence type="predicted"/>
<organism evidence="2 3">
    <name type="scientific">Haloferula sargassicola</name>
    <dbReference type="NCBI Taxonomy" id="490096"/>
    <lineage>
        <taxon>Bacteria</taxon>
        <taxon>Pseudomonadati</taxon>
        <taxon>Verrucomicrobiota</taxon>
        <taxon>Verrucomicrobiia</taxon>
        <taxon>Verrucomicrobiales</taxon>
        <taxon>Verrucomicrobiaceae</taxon>
        <taxon>Haloferula</taxon>
    </lineage>
</organism>
<dbReference type="InterPro" id="IPR006626">
    <property type="entry name" value="PbH1"/>
</dbReference>
<name>A0ABP9URW8_9BACT</name>
<dbReference type="Proteomes" id="UP001476282">
    <property type="component" value="Unassembled WGS sequence"/>
</dbReference>
<dbReference type="PANTHER" id="PTHR34720">
    <property type="entry name" value="MICROCYSTIN DEPENDENT PROTEIN"/>
    <property type="match status" value="1"/>
</dbReference>
<sequence length="1377" mass="131959">MNTHVLPHPSAGMRRRWILSLATMLPLMAGISHAANFVVSTDDDEPYNGGSLNDEFVDGTGLSLREAIGLANANGSVPNGGDDDGDTIAFDPLVFLLGAPSITLNSELLVTDDVVIDGGVLLSVINPTTLDGGGITRHFMIDTSSAAGAREDVEIRNFELTDGSAENGGSIYNNGAPLTVSGSVFSENEAIGASGSGGAIFNAAGGTLTVSNSTFSLNVANRAGGAIEDQSGGTSGFDLVLSNVDFTENNAGVAPATAAPGNGGAVHITGSGSIRITGGTADGNLAAAEGGAFWNGSGTMEITDATLTDNVASGAAADNGGGGVFNNGGTLEIQGGVISGNLADGTSGSGGGVFSTEGLVTITDATISANSANRAGGGIELIAGSLHLTDVTLGGATDVDGNIAGPSGSANPGNGGGLHVSAEATVMIDGGLVGSNTAAREGGGLWNQAGTTMTLTGGAEVSGNAALGTAADDGGGGIFNNGGSVMINATDGAVVIDGNTATEGSGSGGGIQNIAGGTLVVHGATLSNNLANRAGGAIEDASGSTDAVEILNATIEDNAAGISPATPMPGSGGALHVTGNGGITLTASTVSGNRAASEGGGLWNGSGLMTVDGAEITGNTASGADATMGGGGIFNAGGTVMIKNSTMITGNVADGASGSGGGVFNDAGGSVEITNSTLATNTANRAGGAIEDNSGVGLGLTLTSVTLSENTAGTPAANPGNGGALHISGAGDVMITSSTVSGNDAALEGGGLWNGSGTMTVSGTTVSGNTASGDALDDGGGGIFNNGGTLTVSASSSITANVADGTAGSGGGIHNATGGTVAVSGSSISGNLANRAGGGIEDQSGLTGTAVTLTDVAFDANNAGIAPAVGAPGSGGALHVTGSGGVAFTGGSVTNNLAASEGGGLWNGSGTMSIASVTFETNTASGAAADNGGGALFNAGGTLMVSDSIITGNVADGASGSGGGILNDASGSLTVTGTKLSGNTANRAGGALEVTAGTMSTVAAGEMSGNTAGPDGTANPGNGGALHISGGASVEITDAIVSSNSAANEGGGLWNSGAGTLMVASTVVSMNDAPDGGGLFNQAGSGVTTVVNTTVSGNTATTGGGLLGEGGSFDLTHVTVASNMATTGGGLALNGGSASLSNSLVADNTAGSGPDVSGTVSAMSSLVENGAGTLGITDGVDGNLVGTDPMLVALVDNGGMTLTHRLLSTSAAVDAGSPAAASGLDFDQRGSGYARISGGAPDLGAYESFILTYADWVAANFTAATAIDFRDPDDDPDFDGISNGLEYFTGMNPEINDQPPFAFVMADGELSLTFPMSKLVASNSATLEVSTDLMDWNAVTMPDLMREDLSPTRETITLSTPVGTELKQFLRLNVATN</sequence>
<evidence type="ECO:0000313" key="2">
    <source>
        <dbReference type="EMBL" id="GAA5484283.1"/>
    </source>
</evidence>
<dbReference type="EMBL" id="BAABRI010000023">
    <property type="protein sequence ID" value="GAA5484283.1"/>
    <property type="molecule type" value="Genomic_DNA"/>
</dbReference>
<gene>
    <name evidence="2" type="ORF">Hsar01_03525</name>
</gene>
<dbReference type="NCBIfam" id="NF041518">
    <property type="entry name" value="choice_anch_Q"/>
    <property type="match status" value="1"/>
</dbReference>